<dbReference type="STRING" id="100884.GCA_000269565_03385"/>
<proteinExistence type="predicted"/>
<dbReference type="HOGENOM" id="CLU_626686_0_0_9"/>
<comment type="caution">
    <text evidence="2">The sequence shown here is derived from an EMBL/GenBank/DDBJ whole genome shotgun (WGS) entry which is preliminary data.</text>
</comment>
<dbReference type="EMBL" id="ADKX01000028">
    <property type="protein sequence ID" value="EFW05209.1"/>
    <property type="molecule type" value="Genomic_DNA"/>
</dbReference>
<evidence type="ECO:0000259" key="1">
    <source>
        <dbReference type="Pfam" id="PF01996"/>
    </source>
</evidence>
<dbReference type="InterPro" id="IPR002847">
    <property type="entry name" value="F420-0_gamma-glut_ligase-dom"/>
</dbReference>
<dbReference type="Proteomes" id="UP000003157">
    <property type="component" value="Unassembled WGS sequence"/>
</dbReference>
<dbReference type="SUPFAM" id="SSF144010">
    <property type="entry name" value="CofE-like"/>
    <property type="match status" value="1"/>
</dbReference>
<dbReference type="OrthoDB" id="950at2"/>
<gene>
    <name evidence="2" type="ORF">HMPREF9488_01540</name>
</gene>
<dbReference type="Gene3D" id="3.30.1330.100">
    <property type="entry name" value="CofE-like"/>
    <property type="match status" value="1"/>
</dbReference>
<sequence length="396" mass="43544">MDRRIGTISRGIRCPIIREGDDLCKIVVDSVMEATYSEGFGLRDQDVISLTESIVARAQGNYASIQDIADDVKAKLGGETIGVIFPILSRNRFAICLKGIAMGAKKVVLMLSYPSDEVGNALLTYDQLDDAGINPYSDVLTLEKYRELFGENKHEFTGVDYVQYYSDIITEAGAEVEIIFANRAQEIIKYTDCVLTCDIHTRARTKRLLKEAGAKAICGLDDILTASVNGSGYNDKYGLLGSNKSTEDKIKLFPRECQDLVENIQKEILQLTDKHVEVMVYGDGAFKDPQGKIWELADPVVSPAYTKGLIGTPNELKLKYLADNDFKDLSGKELRDAIAKSIKEKEDNLVGNMASQGTTPRQLTDLIGSLCDLTSGSGDKGTPIVLVQGYFDNFTD</sequence>
<dbReference type="GeneID" id="78231148"/>
<accession>E7G9V0</accession>
<dbReference type="Pfam" id="PF01996">
    <property type="entry name" value="F420_ligase"/>
    <property type="match status" value="1"/>
</dbReference>
<feature type="domain" description="Coenzyme F420:L-glutamate ligase-like" evidence="1">
    <location>
        <begin position="11"/>
        <end position="389"/>
    </location>
</feature>
<name>E7G9V0_9FIRM</name>
<dbReference type="eggNOG" id="COG1478">
    <property type="taxonomic scope" value="Bacteria"/>
</dbReference>
<evidence type="ECO:0000313" key="2">
    <source>
        <dbReference type="EMBL" id="EFW05209.1"/>
    </source>
</evidence>
<evidence type="ECO:0000313" key="3">
    <source>
        <dbReference type="Proteomes" id="UP000003157"/>
    </source>
</evidence>
<keyword evidence="3" id="KW-1185">Reference proteome</keyword>
<dbReference type="AlphaFoldDB" id="E7G9V0"/>
<organism evidence="2 3">
    <name type="scientific">Coprobacillus cateniformis</name>
    <dbReference type="NCBI Taxonomy" id="100884"/>
    <lineage>
        <taxon>Bacteria</taxon>
        <taxon>Bacillati</taxon>
        <taxon>Bacillota</taxon>
        <taxon>Erysipelotrichia</taxon>
        <taxon>Erysipelotrichales</taxon>
        <taxon>Coprobacillaceae</taxon>
        <taxon>Coprobacillus</taxon>
    </lineage>
</organism>
<reference evidence="2 3" key="1">
    <citation type="submission" date="2010-12" db="EMBL/GenBank/DDBJ databases">
        <title>The Genome Sequence of Coprobacillus sp. strain 29_1.</title>
        <authorList>
            <consortium name="The Broad Institute Genome Sequencing Platform"/>
            <person name="Earl A."/>
            <person name="Ward D."/>
            <person name="Feldgarden M."/>
            <person name="Gevers D."/>
            <person name="Daigneault M."/>
            <person name="Sibley C.D."/>
            <person name="White A."/>
            <person name="Strauss J."/>
            <person name="Allen-Vercoe E."/>
            <person name="Young S.K."/>
            <person name="Zeng Q."/>
            <person name="Gargeya S."/>
            <person name="Fitzgerald M."/>
            <person name="Haas B."/>
            <person name="Abouelleil A."/>
            <person name="Alvarado L."/>
            <person name="Arachchi H.M."/>
            <person name="Berlin A."/>
            <person name="Brown A."/>
            <person name="Chapman S.B."/>
            <person name="Chen Z."/>
            <person name="Dunbar C."/>
            <person name="Freedman E."/>
            <person name="Gearin G."/>
            <person name="Gellesch M."/>
            <person name="Goldberg J."/>
            <person name="Griggs A."/>
            <person name="Gujja S."/>
            <person name="Heilman E."/>
            <person name="Heiman D."/>
            <person name="Howarth C."/>
            <person name="Larson L."/>
            <person name="Lui A."/>
            <person name="MacDonald P.J.P."/>
            <person name="Mehta T."/>
            <person name="Montmayeur A."/>
            <person name="Murphy C."/>
            <person name="Neiman D."/>
            <person name="Pearson M."/>
            <person name="Priest M."/>
            <person name="Roberts A."/>
            <person name="Saif S."/>
            <person name="Shea T."/>
            <person name="Shenoy N."/>
            <person name="Sisk P."/>
            <person name="Stolte C."/>
            <person name="Sykes S."/>
            <person name="White J."/>
            <person name="Yandava C."/>
            <person name="Nusbaum C."/>
            <person name="Birren B."/>
        </authorList>
    </citation>
    <scope>NUCLEOTIDE SEQUENCE [LARGE SCALE GENOMIC DNA]</scope>
    <source>
        <strain evidence="2 3">29_1</strain>
    </source>
</reference>
<protein>
    <recommendedName>
        <fullName evidence="1">Coenzyme F420:L-glutamate ligase-like domain-containing protein</fullName>
    </recommendedName>
</protein>
<dbReference type="RefSeq" id="WP_008788648.1">
    <property type="nucleotide sequence ID" value="NZ_AKCB01000003.1"/>
</dbReference>